<accession>A0AAN8LX02</accession>
<keyword evidence="4" id="KW-1185">Reference proteome</keyword>
<feature type="compositionally biased region" description="Pro residues" evidence="1">
    <location>
        <begin position="65"/>
        <end position="78"/>
    </location>
</feature>
<evidence type="ECO:0000313" key="3">
    <source>
        <dbReference type="EMBL" id="KAK6319013.1"/>
    </source>
</evidence>
<evidence type="ECO:0000313" key="4">
    <source>
        <dbReference type="Proteomes" id="UP001356427"/>
    </source>
</evidence>
<comment type="caution">
    <text evidence="3">The sequence shown here is derived from an EMBL/GenBank/DDBJ whole genome shotgun (WGS) entry which is preliminary data.</text>
</comment>
<sequence length="277" mass="30379">MGWPSSMCTPRPTFSPAWCSPLRCPPPSAPPTWTTVPLTPSTRRPPSSSTPMPPPQGSWATATPPVLPPPPPRPPPVFTRPSPQGQAQRPPSCSTPPSSTSSQTACSEERQDAGSPIGLGCHPGLPMPQPGLSGNGLREGLLHCSIRMNPLLVGLERKWEGFDVMVGWEARIKHVVTEGFQMQTLHFYYYCLSFIVSMLVSFYYQCNYYIFLFQSTKKPRYILVFEESEGCSYLDIDPSSPSSLPGHGLSEGTAAWIHSGWAFGGRHGANCFHPHQR</sequence>
<gene>
    <name evidence="3" type="ORF">J4Q44_G00102240</name>
</gene>
<feature type="region of interest" description="Disordered" evidence="1">
    <location>
        <begin position="16"/>
        <end position="125"/>
    </location>
</feature>
<keyword evidence="2" id="KW-1133">Transmembrane helix</keyword>
<protein>
    <submittedName>
        <fullName evidence="3">Uncharacterized protein</fullName>
    </submittedName>
</protein>
<name>A0AAN8LX02_9TELE</name>
<keyword evidence="2" id="KW-0472">Membrane</keyword>
<dbReference type="EMBL" id="JAGTTL010000008">
    <property type="protein sequence ID" value="KAK6319013.1"/>
    <property type="molecule type" value="Genomic_DNA"/>
</dbReference>
<feature type="transmembrane region" description="Helical" evidence="2">
    <location>
        <begin position="187"/>
        <end position="211"/>
    </location>
</feature>
<keyword evidence="2" id="KW-0812">Transmembrane</keyword>
<reference evidence="3 4" key="1">
    <citation type="submission" date="2021-04" db="EMBL/GenBank/DDBJ databases">
        <authorList>
            <person name="De Guttry C."/>
            <person name="Zahm M."/>
            <person name="Klopp C."/>
            <person name="Cabau C."/>
            <person name="Louis A."/>
            <person name="Berthelot C."/>
            <person name="Parey E."/>
            <person name="Roest Crollius H."/>
            <person name="Montfort J."/>
            <person name="Robinson-Rechavi M."/>
            <person name="Bucao C."/>
            <person name="Bouchez O."/>
            <person name="Gislard M."/>
            <person name="Lluch J."/>
            <person name="Milhes M."/>
            <person name="Lampietro C."/>
            <person name="Lopez Roques C."/>
            <person name="Donnadieu C."/>
            <person name="Braasch I."/>
            <person name="Desvignes T."/>
            <person name="Postlethwait J."/>
            <person name="Bobe J."/>
            <person name="Wedekind C."/>
            <person name="Guiguen Y."/>
        </authorList>
    </citation>
    <scope>NUCLEOTIDE SEQUENCE [LARGE SCALE GENOMIC DNA]</scope>
    <source>
        <strain evidence="3">Cs_M1</strain>
        <tissue evidence="3">Blood</tissue>
    </source>
</reference>
<dbReference type="Proteomes" id="UP001356427">
    <property type="component" value="Unassembled WGS sequence"/>
</dbReference>
<dbReference type="AlphaFoldDB" id="A0AAN8LX02"/>
<evidence type="ECO:0000256" key="2">
    <source>
        <dbReference type="SAM" id="Phobius"/>
    </source>
</evidence>
<evidence type="ECO:0000256" key="1">
    <source>
        <dbReference type="SAM" id="MobiDB-lite"/>
    </source>
</evidence>
<proteinExistence type="predicted"/>
<feature type="compositionally biased region" description="Low complexity" evidence="1">
    <location>
        <begin position="90"/>
        <end position="106"/>
    </location>
</feature>
<feature type="compositionally biased region" description="Low complexity" evidence="1">
    <location>
        <begin position="34"/>
        <end position="50"/>
    </location>
</feature>
<organism evidence="3 4">
    <name type="scientific">Coregonus suidteri</name>
    <dbReference type="NCBI Taxonomy" id="861788"/>
    <lineage>
        <taxon>Eukaryota</taxon>
        <taxon>Metazoa</taxon>
        <taxon>Chordata</taxon>
        <taxon>Craniata</taxon>
        <taxon>Vertebrata</taxon>
        <taxon>Euteleostomi</taxon>
        <taxon>Actinopterygii</taxon>
        <taxon>Neopterygii</taxon>
        <taxon>Teleostei</taxon>
        <taxon>Protacanthopterygii</taxon>
        <taxon>Salmoniformes</taxon>
        <taxon>Salmonidae</taxon>
        <taxon>Coregoninae</taxon>
        <taxon>Coregonus</taxon>
    </lineage>
</organism>